<accession>A0ABX9QK42</accession>
<proteinExistence type="predicted"/>
<evidence type="ECO:0000313" key="1">
    <source>
        <dbReference type="EMBL" id="RKI09931.1"/>
    </source>
</evidence>
<protein>
    <recommendedName>
        <fullName evidence="3">Secretion protein</fullName>
    </recommendedName>
</protein>
<organism evidence="1 2">
    <name type="scientific">Corallococcus praedator</name>
    <dbReference type="NCBI Taxonomy" id="2316724"/>
    <lineage>
        <taxon>Bacteria</taxon>
        <taxon>Pseudomonadati</taxon>
        <taxon>Myxococcota</taxon>
        <taxon>Myxococcia</taxon>
        <taxon>Myxococcales</taxon>
        <taxon>Cystobacterineae</taxon>
        <taxon>Myxococcaceae</taxon>
        <taxon>Corallococcus</taxon>
    </lineage>
</organism>
<dbReference type="RefSeq" id="WP_120584144.1">
    <property type="nucleotide sequence ID" value="NZ_RAWI01000081.1"/>
</dbReference>
<gene>
    <name evidence="1" type="ORF">D7Y13_13500</name>
</gene>
<evidence type="ECO:0000313" key="2">
    <source>
        <dbReference type="Proteomes" id="UP000278907"/>
    </source>
</evidence>
<dbReference type="Proteomes" id="UP000278907">
    <property type="component" value="Unassembled WGS sequence"/>
</dbReference>
<name>A0ABX9QK42_9BACT</name>
<sequence length="258" mass="29035">MRPEHSETLDGSTPDITPLAPEVARLRPLSAFTLLAGGDVYEAREGRPPVEGPARARAYVQAKLEFKTYGAPAAQVQRVQEEIARQISGNLSIIFRLEAARPVTLELIPPGHTLVKYGYPKAVSPQAAGLFWDRPDWPRARIALRQDRLESEKYLVFHEMAHAIQGLAFTKDENELMYRTVLRTYRSRAAVDEVFAIYSEREFVTDVSAHDLRAPGVYGMARQRWNEEHLFTRFVRNLYFPYKPLAGGNAGSATSSFG</sequence>
<dbReference type="EMBL" id="RAWI01000081">
    <property type="protein sequence ID" value="RKI09931.1"/>
    <property type="molecule type" value="Genomic_DNA"/>
</dbReference>
<keyword evidence="2" id="KW-1185">Reference proteome</keyword>
<evidence type="ECO:0008006" key="3">
    <source>
        <dbReference type="Google" id="ProtNLM"/>
    </source>
</evidence>
<reference evidence="1 2" key="1">
    <citation type="submission" date="2018-09" db="EMBL/GenBank/DDBJ databases">
        <authorList>
            <person name="Livingstone P.G."/>
            <person name="Whitworth D.E."/>
        </authorList>
    </citation>
    <scope>NUCLEOTIDE SEQUENCE [LARGE SCALE GENOMIC DNA]</scope>
    <source>
        <strain evidence="1 2">CA031B</strain>
    </source>
</reference>
<comment type="caution">
    <text evidence="1">The sequence shown here is derived from an EMBL/GenBank/DDBJ whole genome shotgun (WGS) entry which is preliminary data.</text>
</comment>